<gene>
    <name evidence="1" type="ORF">LAESUDRAFT_755823</name>
</gene>
<protein>
    <submittedName>
        <fullName evidence="1">Uncharacterized protein</fullName>
    </submittedName>
</protein>
<proteinExistence type="predicted"/>
<dbReference type="GeneID" id="63829110"/>
<name>A0A165GGL7_9APHY</name>
<dbReference type="RefSeq" id="XP_040768056.1">
    <property type="nucleotide sequence ID" value="XM_040912082.1"/>
</dbReference>
<dbReference type="AlphaFoldDB" id="A0A165GGL7"/>
<organism evidence="1 2">
    <name type="scientific">Laetiporus sulphureus 93-53</name>
    <dbReference type="NCBI Taxonomy" id="1314785"/>
    <lineage>
        <taxon>Eukaryota</taxon>
        <taxon>Fungi</taxon>
        <taxon>Dikarya</taxon>
        <taxon>Basidiomycota</taxon>
        <taxon>Agaricomycotina</taxon>
        <taxon>Agaricomycetes</taxon>
        <taxon>Polyporales</taxon>
        <taxon>Laetiporus</taxon>
    </lineage>
</organism>
<evidence type="ECO:0000313" key="1">
    <source>
        <dbReference type="EMBL" id="KZT10316.1"/>
    </source>
</evidence>
<dbReference type="InParanoid" id="A0A165GGL7"/>
<reference evidence="1 2" key="1">
    <citation type="journal article" date="2016" name="Mol. Biol. Evol.">
        <title>Comparative Genomics of Early-Diverging Mushroom-Forming Fungi Provides Insights into the Origins of Lignocellulose Decay Capabilities.</title>
        <authorList>
            <person name="Nagy L.G."/>
            <person name="Riley R."/>
            <person name="Tritt A."/>
            <person name="Adam C."/>
            <person name="Daum C."/>
            <person name="Floudas D."/>
            <person name="Sun H."/>
            <person name="Yadav J.S."/>
            <person name="Pangilinan J."/>
            <person name="Larsson K.H."/>
            <person name="Matsuura K."/>
            <person name="Barry K."/>
            <person name="Labutti K."/>
            <person name="Kuo R."/>
            <person name="Ohm R.A."/>
            <person name="Bhattacharya S.S."/>
            <person name="Shirouzu T."/>
            <person name="Yoshinaga Y."/>
            <person name="Martin F.M."/>
            <person name="Grigoriev I.V."/>
            <person name="Hibbett D.S."/>
        </authorList>
    </citation>
    <scope>NUCLEOTIDE SEQUENCE [LARGE SCALE GENOMIC DNA]</scope>
    <source>
        <strain evidence="1 2">93-53</strain>
    </source>
</reference>
<dbReference type="EMBL" id="KV427609">
    <property type="protein sequence ID" value="KZT10316.1"/>
    <property type="molecule type" value="Genomic_DNA"/>
</dbReference>
<accession>A0A165GGL7</accession>
<keyword evidence="2" id="KW-1185">Reference proteome</keyword>
<sequence length="128" mass="14575">MHARGIINNVQRKVNTDAKHYRKAHHVVEVVSIVIGDQTWQRKLHQLDDRDIRALSTAAVKIKEFKKHCMSNGAKHGHGPIDGLKSWLGLIGRKPASSDEYREGMAVYAFCQAELHTLMGKFCENSWR</sequence>
<evidence type="ECO:0000313" key="2">
    <source>
        <dbReference type="Proteomes" id="UP000076871"/>
    </source>
</evidence>
<dbReference type="Proteomes" id="UP000076871">
    <property type="component" value="Unassembled WGS sequence"/>
</dbReference>